<comment type="caution">
    <text evidence="1">The sequence shown here is derived from an EMBL/GenBank/DDBJ whole genome shotgun (WGS) entry which is preliminary data.</text>
</comment>
<name>A0A4Y2IWQ2_ARAVE</name>
<keyword evidence="2" id="KW-1185">Reference proteome</keyword>
<accession>A0A4Y2IWQ2</accession>
<evidence type="ECO:0000313" key="2">
    <source>
        <dbReference type="Proteomes" id="UP000499080"/>
    </source>
</evidence>
<dbReference type="EMBL" id="BGPR01002996">
    <property type="protein sequence ID" value="GBM82237.1"/>
    <property type="molecule type" value="Genomic_DNA"/>
</dbReference>
<sequence>MGIRVPLGVCEGPVGGTRTSGCTRRTSWVYAEDQLGYAYPWVYEKDQLGVREGPDGDVIKPIIRYVCRLDAG</sequence>
<gene>
    <name evidence="1" type="ORF">AVEN_441_1</name>
</gene>
<protein>
    <submittedName>
        <fullName evidence="1">Uncharacterized protein</fullName>
    </submittedName>
</protein>
<dbReference type="AlphaFoldDB" id="A0A4Y2IWQ2"/>
<dbReference type="Proteomes" id="UP000499080">
    <property type="component" value="Unassembled WGS sequence"/>
</dbReference>
<organism evidence="1 2">
    <name type="scientific">Araneus ventricosus</name>
    <name type="common">Orbweaver spider</name>
    <name type="synonym">Epeira ventricosa</name>
    <dbReference type="NCBI Taxonomy" id="182803"/>
    <lineage>
        <taxon>Eukaryota</taxon>
        <taxon>Metazoa</taxon>
        <taxon>Ecdysozoa</taxon>
        <taxon>Arthropoda</taxon>
        <taxon>Chelicerata</taxon>
        <taxon>Arachnida</taxon>
        <taxon>Araneae</taxon>
        <taxon>Araneomorphae</taxon>
        <taxon>Entelegynae</taxon>
        <taxon>Araneoidea</taxon>
        <taxon>Araneidae</taxon>
        <taxon>Araneus</taxon>
    </lineage>
</organism>
<reference evidence="1 2" key="1">
    <citation type="journal article" date="2019" name="Sci. Rep.">
        <title>Orb-weaving spider Araneus ventricosus genome elucidates the spidroin gene catalogue.</title>
        <authorList>
            <person name="Kono N."/>
            <person name="Nakamura H."/>
            <person name="Ohtoshi R."/>
            <person name="Moran D.A.P."/>
            <person name="Shinohara A."/>
            <person name="Yoshida Y."/>
            <person name="Fujiwara M."/>
            <person name="Mori M."/>
            <person name="Tomita M."/>
            <person name="Arakawa K."/>
        </authorList>
    </citation>
    <scope>NUCLEOTIDE SEQUENCE [LARGE SCALE GENOMIC DNA]</scope>
</reference>
<proteinExistence type="predicted"/>
<evidence type="ECO:0000313" key="1">
    <source>
        <dbReference type="EMBL" id="GBM82237.1"/>
    </source>
</evidence>